<sequence>MAPTTEPPAKREFVHPDASHAKKKKNKNSIEPITAFYLFLSAGILSAVYAPIQDCDETYNYWEPAHYLAHGYGRQTWEYSPDYAIRSWFYIGIHAVLASVRRILPQASKVGEFYFVRYVLAVFCALCQTILFQVISSTIHPRIGFFFIIALCASPGNFHASTAFLPSSFAMYAVMLGAAAFMNWRGGLKTLRGMIWFAVAGIIGWPFAAALCAPFLMEEGLLAISGGNEDLFEGFIRVARGIVAALLVGVLDTAINTFFYHKVEFVAWNIVKYNVFSSSGGPDLYGTEPWTFYVKNLLLNFNIWFVLALLSLPLFLAQKLAGSSKKGLLSGMRAVVFLLPFYMWLAIFTLQPHKEERFMYPAYPFLALNAAMALHIVLETLGHSEPGTLTSMIPAQVKLFSVLVVFAGCFATSALRIYGVVSGYGAPLSVYKPLGGHVLHADVAAGIDDGSIVGDRGDFVCLGKEWYRFPSSFFLPRDMHAKFVRSEFRGLLPGEFSEARTGFGLFGGTWLTPPGMNDQNEEDLGKYTDIRTCAFMVDTQYPENARRGLGLPPFEPDYVADTTNWEIVTCEPFLDAGNTGFLARALWVPSFDFIPEKYQRKWARHCLLKRRKAD</sequence>
<feature type="region of interest" description="Disordered" evidence="11">
    <location>
        <begin position="1"/>
        <end position="26"/>
    </location>
</feature>
<feature type="transmembrane region" description="Helical" evidence="10">
    <location>
        <begin position="297"/>
        <end position="316"/>
    </location>
</feature>
<keyword evidence="6 10" id="KW-0812">Transmembrane</keyword>
<feature type="transmembrane region" description="Helical" evidence="10">
    <location>
        <begin position="163"/>
        <end position="182"/>
    </location>
</feature>
<dbReference type="Proteomes" id="UP000016923">
    <property type="component" value="Unassembled WGS sequence"/>
</dbReference>
<name>S3D015_OPHP1</name>
<dbReference type="GO" id="GO:0005789">
    <property type="term" value="C:endoplasmic reticulum membrane"/>
    <property type="evidence" value="ECO:0007669"/>
    <property type="project" value="UniProtKB-SubCell"/>
</dbReference>
<comment type="pathway">
    <text evidence="2">Protein modification; protein glycosylation.</text>
</comment>
<dbReference type="AlphaFoldDB" id="S3D015"/>
<dbReference type="PANTHER" id="PTHR22760:SF2">
    <property type="entry name" value="ALPHA-1,2-MANNOSYLTRANSFERASE ALG9"/>
    <property type="match status" value="1"/>
</dbReference>
<dbReference type="InterPro" id="IPR005599">
    <property type="entry name" value="GPI_mannosylTrfase"/>
</dbReference>
<dbReference type="STRING" id="1262450.S3D015"/>
<reference evidence="12 13" key="1">
    <citation type="journal article" date="2013" name="BMC Genomics">
        <title>The genome and transcriptome of the pine saprophyte Ophiostoma piceae, and a comparison with the bark beetle-associated pine pathogen Grosmannia clavigera.</title>
        <authorList>
            <person name="Haridas S."/>
            <person name="Wang Y."/>
            <person name="Lim L."/>
            <person name="Massoumi Alamouti S."/>
            <person name="Jackman S."/>
            <person name="Docking R."/>
            <person name="Robertson G."/>
            <person name="Birol I."/>
            <person name="Bohlmann J."/>
            <person name="Breuil C."/>
        </authorList>
    </citation>
    <scope>NUCLEOTIDE SEQUENCE [LARGE SCALE GENOMIC DNA]</scope>
    <source>
        <strain evidence="12 13">UAMH 11346</strain>
    </source>
</reference>
<dbReference type="UniPathway" id="UPA00378"/>
<keyword evidence="7 10" id="KW-0256">Endoplasmic reticulum</keyword>
<dbReference type="HOGENOM" id="CLU_018152_0_0_1"/>
<evidence type="ECO:0000256" key="1">
    <source>
        <dbReference type="ARBA" id="ARBA00004477"/>
    </source>
</evidence>
<evidence type="ECO:0000256" key="8">
    <source>
        <dbReference type="ARBA" id="ARBA00022989"/>
    </source>
</evidence>
<dbReference type="eggNOG" id="KOG2515">
    <property type="taxonomic scope" value="Eukaryota"/>
</dbReference>
<evidence type="ECO:0000313" key="12">
    <source>
        <dbReference type="EMBL" id="EPE06570.1"/>
    </source>
</evidence>
<gene>
    <name evidence="12" type="ORF">F503_02698</name>
</gene>
<dbReference type="VEuPathDB" id="FungiDB:F503_02698"/>
<evidence type="ECO:0000256" key="10">
    <source>
        <dbReference type="RuleBase" id="RU363075"/>
    </source>
</evidence>
<feature type="transmembrane region" description="Helical" evidence="10">
    <location>
        <begin position="116"/>
        <end position="135"/>
    </location>
</feature>
<feature type="transmembrane region" description="Helical" evidence="10">
    <location>
        <begin position="328"/>
        <end position="348"/>
    </location>
</feature>
<accession>S3D015</accession>
<protein>
    <recommendedName>
        <fullName evidence="10">Mannosyltransferase</fullName>
        <ecNumber evidence="10">2.4.1.-</ecNumber>
    </recommendedName>
</protein>
<feature type="transmembrane region" description="Helical" evidence="10">
    <location>
        <begin position="194"/>
        <end position="217"/>
    </location>
</feature>
<keyword evidence="5 12" id="KW-0808">Transferase</keyword>
<feature type="transmembrane region" description="Helical" evidence="10">
    <location>
        <begin position="33"/>
        <end position="52"/>
    </location>
</feature>
<comment type="similarity">
    <text evidence="3 10">Belongs to the glycosyltransferase 22 family.</text>
</comment>
<dbReference type="OMA" id="PRDMHAK"/>
<proteinExistence type="inferred from homology"/>
<evidence type="ECO:0000256" key="11">
    <source>
        <dbReference type="SAM" id="MobiDB-lite"/>
    </source>
</evidence>
<evidence type="ECO:0000256" key="2">
    <source>
        <dbReference type="ARBA" id="ARBA00004922"/>
    </source>
</evidence>
<evidence type="ECO:0000256" key="6">
    <source>
        <dbReference type="ARBA" id="ARBA00022692"/>
    </source>
</evidence>
<evidence type="ECO:0000256" key="4">
    <source>
        <dbReference type="ARBA" id="ARBA00022676"/>
    </source>
</evidence>
<evidence type="ECO:0000256" key="7">
    <source>
        <dbReference type="ARBA" id="ARBA00022824"/>
    </source>
</evidence>
<organism evidence="12 13">
    <name type="scientific">Ophiostoma piceae (strain UAMH 11346)</name>
    <name type="common">Sap stain fungus</name>
    <dbReference type="NCBI Taxonomy" id="1262450"/>
    <lineage>
        <taxon>Eukaryota</taxon>
        <taxon>Fungi</taxon>
        <taxon>Dikarya</taxon>
        <taxon>Ascomycota</taxon>
        <taxon>Pezizomycotina</taxon>
        <taxon>Sordariomycetes</taxon>
        <taxon>Sordariomycetidae</taxon>
        <taxon>Ophiostomatales</taxon>
        <taxon>Ophiostomataceae</taxon>
        <taxon>Ophiostoma</taxon>
    </lineage>
</organism>
<dbReference type="GO" id="GO:0000026">
    <property type="term" value="F:alpha-1,2-mannosyltransferase activity"/>
    <property type="evidence" value="ECO:0007669"/>
    <property type="project" value="TreeGrafter"/>
</dbReference>
<feature type="transmembrane region" description="Helical" evidence="10">
    <location>
        <begin position="399"/>
        <end position="419"/>
    </location>
</feature>
<keyword evidence="13" id="KW-1185">Reference proteome</keyword>
<evidence type="ECO:0000256" key="5">
    <source>
        <dbReference type="ARBA" id="ARBA00022679"/>
    </source>
</evidence>
<dbReference type="Pfam" id="PF03901">
    <property type="entry name" value="Glyco_transf_22"/>
    <property type="match status" value="1"/>
</dbReference>
<comment type="subcellular location">
    <subcellularLocation>
        <location evidence="1 10">Endoplasmic reticulum membrane</location>
        <topology evidence="1 10">Multi-pass membrane protein</topology>
    </subcellularLocation>
</comment>
<evidence type="ECO:0000313" key="13">
    <source>
        <dbReference type="Proteomes" id="UP000016923"/>
    </source>
</evidence>
<keyword evidence="8 10" id="KW-1133">Transmembrane helix</keyword>
<dbReference type="EC" id="2.4.1.-" evidence="10"/>
<dbReference type="GO" id="GO:0006487">
    <property type="term" value="P:protein N-linked glycosylation"/>
    <property type="evidence" value="ECO:0007669"/>
    <property type="project" value="TreeGrafter"/>
</dbReference>
<dbReference type="PANTHER" id="PTHR22760">
    <property type="entry name" value="GLYCOSYLTRANSFERASE"/>
    <property type="match status" value="1"/>
</dbReference>
<dbReference type="OrthoDB" id="497541at2759"/>
<feature type="transmembrane region" description="Helical" evidence="10">
    <location>
        <begin position="141"/>
        <end position="158"/>
    </location>
</feature>
<evidence type="ECO:0000256" key="9">
    <source>
        <dbReference type="ARBA" id="ARBA00023136"/>
    </source>
</evidence>
<evidence type="ECO:0000256" key="3">
    <source>
        <dbReference type="ARBA" id="ARBA00007063"/>
    </source>
</evidence>
<feature type="compositionally biased region" description="Basic and acidic residues" evidence="11">
    <location>
        <begin position="8"/>
        <end position="20"/>
    </location>
</feature>
<keyword evidence="4 10" id="KW-0328">Glycosyltransferase</keyword>
<dbReference type="EMBL" id="KE148153">
    <property type="protein sequence ID" value="EPE06570.1"/>
    <property type="molecule type" value="Genomic_DNA"/>
</dbReference>
<keyword evidence="9 10" id="KW-0472">Membrane</keyword>
<feature type="transmembrane region" description="Helical" evidence="10">
    <location>
        <begin position="238"/>
        <end position="259"/>
    </location>
</feature>